<proteinExistence type="predicted"/>
<evidence type="ECO:0000313" key="2">
    <source>
        <dbReference type="Proteomes" id="UP000680045"/>
    </source>
</evidence>
<dbReference type="EMBL" id="JAGTPW010000093">
    <property type="protein sequence ID" value="MBR8646339.1"/>
    <property type="molecule type" value="Genomic_DNA"/>
</dbReference>
<gene>
    <name evidence="1" type="ORF">KEH51_29125</name>
</gene>
<comment type="caution">
    <text evidence="1">The sequence shown here is derived from an EMBL/GenBank/DDBJ whole genome shotgun (WGS) entry which is preliminary data.</text>
</comment>
<name>A0A941FP30_9BACI</name>
<dbReference type="AlphaFoldDB" id="A0A941FP30"/>
<protein>
    <submittedName>
        <fullName evidence="1">Uncharacterized protein</fullName>
    </submittedName>
</protein>
<sequence length="49" mass="5357">MAGVFSTWSITFADIFTAVVPKAIEIFKSAFKTINTVVLPAIEKIVEVI</sequence>
<organism evidence="1 2">
    <name type="scientific">Peribacillus frigoritolerans</name>
    <dbReference type="NCBI Taxonomy" id="450367"/>
    <lineage>
        <taxon>Bacteria</taxon>
        <taxon>Bacillati</taxon>
        <taxon>Bacillota</taxon>
        <taxon>Bacilli</taxon>
        <taxon>Bacillales</taxon>
        <taxon>Bacillaceae</taxon>
        <taxon>Peribacillus</taxon>
    </lineage>
</organism>
<evidence type="ECO:0000313" key="1">
    <source>
        <dbReference type="EMBL" id="MBR8646339.1"/>
    </source>
</evidence>
<dbReference type="Proteomes" id="UP000680045">
    <property type="component" value="Unassembled WGS sequence"/>
</dbReference>
<reference evidence="1" key="1">
    <citation type="submission" date="2021-04" db="EMBL/GenBank/DDBJ databases">
        <title>Whole genome sequencing of Enterococci isolates from hospitalized patients.</title>
        <authorList>
            <person name="Ogoti B.M."/>
            <person name="Onyambu F.G."/>
        </authorList>
    </citation>
    <scope>NUCLEOTIDE SEQUENCE</scope>
    <source>
        <strain evidence="1">242</strain>
    </source>
</reference>
<accession>A0A941FP30</accession>